<gene>
    <name evidence="1" type="ORF">C427_2410</name>
</gene>
<dbReference type="EMBL" id="CP003837">
    <property type="protein sequence ID" value="AGH44519.1"/>
    <property type="molecule type" value="Genomic_DNA"/>
</dbReference>
<dbReference type="OrthoDB" id="8479979at2"/>
<organism evidence="1 2">
    <name type="scientific">Paraglaciecola psychrophila 170</name>
    <dbReference type="NCBI Taxonomy" id="1129794"/>
    <lineage>
        <taxon>Bacteria</taxon>
        <taxon>Pseudomonadati</taxon>
        <taxon>Pseudomonadota</taxon>
        <taxon>Gammaproteobacteria</taxon>
        <taxon>Alteromonadales</taxon>
        <taxon>Alteromonadaceae</taxon>
        <taxon>Paraglaciecola</taxon>
    </lineage>
</organism>
<evidence type="ECO:0000313" key="1">
    <source>
        <dbReference type="EMBL" id="AGH44519.1"/>
    </source>
</evidence>
<protein>
    <recommendedName>
        <fullName evidence="3">Peptidase</fullName>
    </recommendedName>
</protein>
<proteinExistence type="predicted"/>
<name>K7ANA6_9ALTE</name>
<dbReference type="Gene3D" id="3.30.1380.10">
    <property type="match status" value="1"/>
</dbReference>
<dbReference type="AlphaFoldDB" id="K7ANA6"/>
<evidence type="ECO:0000313" key="2">
    <source>
        <dbReference type="Proteomes" id="UP000011864"/>
    </source>
</evidence>
<dbReference type="KEGG" id="gps:C427_2410"/>
<reference evidence="1 2" key="1">
    <citation type="journal article" date="2013" name="Genome Announc.">
        <title>Complete Genome Sequence of Glaciecola psychrophila Strain 170T.</title>
        <authorList>
            <person name="Yin J."/>
            <person name="Chen J."/>
            <person name="Liu G."/>
            <person name="Yu Y."/>
            <person name="Song L."/>
            <person name="Wang X."/>
            <person name="Qu X."/>
        </authorList>
    </citation>
    <scope>NUCLEOTIDE SEQUENCE [LARGE SCALE GENOMIC DNA]</scope>
    <source>
        <strain evidence="1 2">170</strain>
    </source>
</reference>
<dbReference type="RefSeq" id="WP_007636492.1">
    <property type="nucleotide sequence ID" value="NC_020514.1"/>
</dbReference>
<dbReference type="InterPro" id="IPR009045">
    <property type="entry name" value="Zn_M74/Hedgehog-like"/>
</dbReference>
<sequence>MSEKSMPTYSKTSATRLASCHIDIQTIWNELIKYIDCSVFCGHREEAEQNKAFFDDLSQLQWPDSKHNSLPSMAIDSGPYFVELKNTDWEDAKAFAKFAGFAQLLAIQLYEQKKITHVLRWGGDWDMDGRTTDQTFSDLPHFELVKP</sequence>
<dbReference type="Proteomes" id="UP000011864">
    <property type="component" value="Chromosome"/>
</dbReference>
<dbReference type="STRING" id="1129794.C427_2410"/>
<dbReference type="PATRIC" id="fig|1129794.4.peg.2390"/>
<dbReference type="HOGENOM" id="CLU_109248_3_1_6"/>
<accession>K7ANA6</accession>
<evidence type="ECO:0008006" key="3">
    <source>
        <dbReference type="Google" id="ProtNLM"/>
    </source>
</evidence>
<dbReference type="eggNOG" id="ENOG5032SIW">
    <property type="taxonomic scope" value="Bacteria"/>
</dbReference>
<keyword evidence="2" id="KW-1185">Reference proteome</keyword>